<dbReference type="PROSITE" id="PS51390">
    <property type="entry name" value="WAP"/>
    <property type="match status" value="2"/>
</dbReference>
<dbReference type="PANTHER" id="PTHR19441:SF30">
    <property type="entry name" value="ELAFIN"/>
    <property type="match status" value="1"/>
</dbReference>
<dbReference type="Ensembl" id="ENSSHBT00005008353.1">
    <property type="protein sequence ID" value="ENSSHBP00005006935.1"/>
    <property type="gene ID" value="ENSSHBG00005006059.1"/>
</dbReference>
<reference evidence="4" key="3">
    <citation type="submission" date="2025-09" db="UniProtKB">
        <authorList>
            <consortium name="Ensembl"/>
        </authorList>
    </citation>
    <scope>IDENTIFICATION</scope>
</reference>
<protein>
    <recommendedName>
        <fullName evidence="3">WAP domain-containing protein</fullName>
    </recommendedName>
</protein>
<proteinExistence type="predicted"/>
<dbReference type="GO" id="GO:0005615">
    <property type="term" value="C:extracellular space"/>
    <property type="evidence" value="ECO:0007669"/>
    <property type="project" value="TreeGrafter"/>
</dbReference>
<dbReference type="GO" id="GO:0019731">
    <property type="term" value="P:antibacterial humoral response"/>
    <property type="evidence" value="ECO:0007669"/>
    <property type="project" value="TreeGrafter"/>
</dbReference>
<dbReference type="PRINTS" id="PR00003">
    <property type="entry name" value="4DISULPHCORE"/>
</dbReference>
<dbReference type="AlphaFoldDB" id="A0A672U0M1"/>
<dbReference type="CDD" id="cd00199">
    <property type="entry name" value="WAP"/>
    <property type="match status" value="1"/>
</dbReference>
<dbReference type="SUPFAM" id="SSF57256">
    <property type="entry name" value="Elafin-like"/>
    <property type="match status" value="2"/>
</dbReference>
<dbReference type="GO" id="GO:0004867">
    <property type="term" value="F:serine-type endopeptidase inhibitor activity"/>
    <property type="evidence" value="ECO:0007669"/>
    <property type="project" value="TreeGrafter"/>
</dbReference>
<evidence type="ECO:0000313" key="5">
    <source>
        <dbReference type="Proteomes" id="UP000472266"/>
    </source>
</evidence>
<dbReference type="SMART" id="SM00217">
    <property type="entry name" value="WAP"/>
    <property type="match status" value="3"/>
</dbReference>
<dbReference type="Proteomes" id="UP000472266">
    <property type="component" value="Chromosome 14"/>
</dbReference>
<dbReference type="Gene3D" id="4.10.75.10">
    <property type="entry name" value="Elafin-like"/>
    <property type="match status" value="3"/>
</dbReference>
<reference evidence="4 5" key="1">
    <citation type="submission" date="2019-11" db="EMBL/GenBank/DDBJ databases">
        <title>Strigops habroptila (kakapo) genome, bStrHab1, primary haplotype, v2.</title>
        <authorList>
            <person name="Jarvis E.D."/>
            <person name="Howard J."/>
            <person name="Rhie A."/>
            <person name="Phillippy A."/>
            <person name="Korlach J."/>
            <person name="Digby A."/>
            <person name="Iorns D."/>
            <person name="Eason D."/>
            <person name="Robertson B."/>
            <person name="Raemaekers T."/>
            <person name="Howe K."/>
            <person name="Lewin H."/>
            <person name="Damas J."/>
            <person name="Hastie A."/>
            <person name="Tracey A."/>
            <person name="Chow W."/>
            <person name="Fedrigo O."/>
        </authorList>
    </citation>
    <scope>NUCLEOTIDE SEQUENCE [LARGE SCALE GENOMIC DNA]</scope>
</reference>
<feature type="domain" description="WAP" evidence="3">
    <location>
        <begin position="153"/>
        <end position="198"/>
    </location>
</feature>
<evidence type="ECO:0000256" key="2">
    <source>
        <dbReference type="ARBA" id="ARBA00023157"/>
    </source>
</evidence>
<evidence type="ECO:0000313" key="4">
    <source>
        <dbReference type="Ensembl" id="ENSSHBP00005006935.1"/>
    </source>
</evidence>
<evidence type="ECO:0000259" key="3">
    <source>
        <dbReference type="PROSITE" id="PS51390"/>
    </source>
</evidence>
<reference evidence="4" key="2">
    <citation type="submission" date="2025-08" db="UniProtKB">
        <authorList>
            <consortium name="Ensembl"/>
        </authorList>
    </citation>
    <scope>IDENTIFICATION</scope>
</reference>
<name>A0A672U0M1_STRHB</name>
<dbReference type="PANTHER" id="PTHR19441">
    <property type="entry name" value="WHEY ACDIC PROTEIN WAP"/>
    <property type="match status" value="1"/>
</dbReference>
<dbReference type="InterPro" id="IPR008197">
    <property type="entry name" value="WAP_dom"/>
</dbReference>
<dbReference type="InterPro" id="IPR036645">
    <property type="entry name" value="Elafin-like_sf"/>
</dbReference>
<keyword evidence="1" id="KW-0732">Signal</keyword>
<sequence length="235" mass="24228">MAPWGQASYTLSPKPCLSCSQARKILAQLRSLLSPGSRHAAAKPGTCPVVLRGSLGPCLELCDTDSGCPGAAKCCTTGCGHICKPPTEGKATSALCWPSAPEGGCVTADGCAPAESWDRDGGRCAEECEADSQCPRGQRCTSTGCGRICTDIPGGRVGACPVPREAGTCLDLCSFDEECPWGHKCCSNGCGHVCTPFPRVPPNWVPHTCCTASRAGGNMSHPQGPRDGPGPVQPR</sequence>
<dbReference type="InterPro" id="IPR050514">
    <property type="entry name" value="WAP_four-disulfide_core"/>
</dbReference>
<feature type="domain" description="WAP" evidence="3">
    <location>
        <begin position="40"/>
        <end position="87"/>
    </location>
</feature>
<evidence type="ECO:0000256" key="1">
    <source>
        <dbReference type="ARBA" id="ARBA00022729"/>
    </source>
</evidence>
<dbReference type="GO" id="GO:0045087">
    <property type="term" value="P:innate immune response"/>
    <property type="evidence" value="ECO:0007669"/>
    <property type="project" value="TreeGrafter"/>
</dbReference>
<dbReference type="GeneTree" id="ENSGT00940000167544"/>
<accession>A0A672U0M1</accession>
<keyword evidence="5" id="KW-1185">Reference proteome</keyword>
<organism evidence="4 5">
    <name type="scientific">Strigops habroptila</name>
    <name type="common">Kakapo</name>
    <dbReference type="NCBI Taxonomy" id="2489341"/>
    <lineage>
        <taxon>Eukaryota</taxon>
        <taxon>Metazoa</taxon>
        <taxon>Chordata</taxon>
        <taxon>Craniata</taxon>
        <taxon>Vertebrata</taxon>
        <taxon>Euteleostomi</taxon>
        <taxon>Archelosauria</taxon>
        <taxon>Archosauria</taxon>
        <taxon>Dinosauria</taxon>
        <taxon>Saurischia</taxon>
        <taxon>Theropoda</taxon>
        <taxon>Coelurosauria</taxon>
        <taxon>Aves</taxon>
        <taxon>Neognathae</taxon>
        <taxon>Neoaves</taxon>
        <taxon>Telluraves</taxon>
        <taxon>Australaves</taxon>
        <taxon>Psittaciformes</taxon>
        <taxon>Psittacidae</taxon>
        <taxon>Strigops</taxon>
    </lineage>
</organism>
<keyword evidence="2" id="KW-1015">Disulfide bond</keyword>
<dbReference type="Pfam" id="PF00095">
    <property type="entry name" value="WAP"/>
    <property type="match status" value="3"/>
</dbReference>